<keyword evidence="3" id="KW-1133">Transmembrane helix</keyword>
<dbReference type="PATRIC" id="fig|87541.4.peg.836"/>
<dbReference type="InterPro" id="IPR013783">
    <property type="entry name" value="Ig-like_fold"/>
</dbReference>
<feature type="domain" description="Pesticidal crystal protein Cry22Aa Ig-like" evidence="4">
    <location>
        <begin position="657"/>
        <end position="721"/>
    </location>
</feature>
<dbReference type="InterPro" id="IPR013378">
    <property type="entry name" value="InlB-like_B-rpt"/>
</dbReference>
<sequence length="856" mass="90730">PPTPATQESGHITMQGSEKNYATLEDALKEAKDGAVLEVHGKVELHNDVPINKSITLKAGSQGAMLSTDKVHRTGTASKSAEALSLQVDSGKTLTLGDGTTSELLLDEVHVYVTKGKLVLQDGARINSNLSCDSNKFPKVNNSIVGISGKESSAEFKGGVVENPATGATAAFKNDTIVTIQDKAQVSEISGGTYKGTRVVFNVSDENTKITKITGGTFEQSDWTGLSYPCFKIENKARVDSISGGTFTSYHFGAVQLESGASIGEISAGTFTSLYPKAHATMYSGAIPFCSGLVLYGRNGSSPVVVDKITGGTFTGTNGILSVGNEPKQMAKIQSITGGNFSSIDGETGNAGLYFTQNSEVGEISGNVVATGRNVGIWNAGTIKKISGGTYTGQNSDGLQNVDYSQMKEITWGTHFKGHIEEITGGSFKGKEHGLMNAGVVDTISDGIFDGETNAIACSSKTKKGQLSTIKGGAFYAKKGTAIVLVSPLSLEPDLGKQNEAIGVGRYYASAGKAIFNDESKVTYPSYTNKGAKEPYKMSDASDGQKDVASYPDTAFRYLKGPNLAVTFMNDGQPYATVQVEIGKSINSDSLADQKMPANASKNGYLFKEWNTQADGKGTTFDGSTAVQGNMTVYAIYDLQQSVLNASPVLKVTDKTITEGESLDLTSLVTTASDAEDGDLKAKVQIKDGGFDSTTVGTYKITFTLTDKQGAKVTKTATVTVTAKPKPKPQPQHKHGEPWTQPALPEGHHPDLQPQPQPQPVPTPQPQPGLEPQPMPQPQPQPEPEPETQLQPELEPQSQPQPTPQLQQDARPSTEGTTSFKAKSLPHTLMGEIPMSLGPLLLISGLCVFSLKKKKR</sequence>
<dbReference type="Pfam" id="PF16403">
    <property type="entry name" value="Bact_surface_Ig-like"/>
    <property type="match status" value="1"/>
</dbReference>
<dbReference type="EMBL" id="LSCQ01000043">
    <property type="protein sequence ID" value="KXB36335.1"/>
    <property type="molecule type" value="Genomic_DNA"/>
</dbReference>
<evidence type="ECO:0000256" key="3">
    <source>
        <dbReference type="SAM" id="Phobius"/>
    </source>
</evidence>
<feature type="non-terminal residue" evidence="5">
    <location>
        <position position="1"/>
    </location>
</feature>
<dbReference type="GO" id="GO:0030313">
    <property type="term" value="C:cell envelope"/>
    <property type="evidence" value="ECO:0007669"/>
    <property type="project" value="UniProtKB-SubCell"/>
</dbReference>
<comment type="caution">
    <text evidence="5">The sequence shown here is derived from an EMBL/GenBank/DDBJ whole genome shotgun (WGS) entry which is preliminary data.</text>
</comment>
<keyword evidence="3" id="KW-0812">Transmembrane</keyword>
<evidence type="ECO:0000259" key="4">
    <source>
        <dbReference type="Pfam" id="PF16403"/>
    </source>
</evidence>
<dbReference type="Gene3D" id="2.60.40.4270">
    <property type="entry name" value="Listeria-Bacteroides repeat domain"/>
    <property type="match status" value="1"/>
</dbReference>
<proteinExistence type="predicted"/>
<dbReference type="InterPro" id="IPR032179">
    <property type="entry name" value="Cry22Aa_Ig-like"/>
</dbReference>
<feature type="transmembrane region" description="Helical" evidence="3">
    <location>
        <begin position="833"/>
        <end position="851"/>
    </location>
</feature>
<dbReference type="InterPro" id="IPR042229">
    <property type="entry name" value="Listeria/Bacterioides_rpt_sf"/>
</dbReference>
<dbReference type="STRING" id="87541.AWM71_00765"/>
<reference evidence="5 6" key="1">
    <citation type="submission" date="2016-01" db="EMBL/GenBank/DDBJ databases">
        <authorList>
            <person name="Oliw E.H."/>
        </authorList>
    </citation>
    <scope>NUCLEOTIDE SEQUENCE [LARGE SCALE GENOMIC DNA]</scope>
    <source>
        <strain evidence="5 6">KA00635</strain>
    </source>
</reference>
<dbReference type="Proteomes" id="UP000070422">
    <property type="component" value="Unassembled WGS sequence"/>
</dbReference>
<evidence type="ECO:0000313" key="5">
    <source>
        <dbReference type="EMBL" id="KXB36335.1"/>
    </source>
</evidence>
<accession>A0A133XZH2</accession>
<feature type="compositionally biased region" description="Polar residues" evidence="2">
    <location>
        <begin position="810"/>
        <end position="821"/>
    </location>
</feature>
<evidence type="ECO:0000256" key="1">
    <source>
        <dbReference type="ARBA" id="ARBA00004196"/>
    </source>
</evidence>
<evidence type="ECO:0000313" key="6">
    <source>
        <dbReference type="Proteomes" id="UP000070422"/>
    </source>
</evidence>
<name>A0A133XZH2_9LACT</name>
<keyword evidence="3" id="KW-0472">Membrane</keyword>
<dbReference type="RefSeq" id="WP_231723635.1">
    <property type="nucleotide sequence ID" value="NZ_KQ959306.1"/>
</dbReference>
<feature type="compositionally biased region" description="Pro residues" evidence="2">
    <location>
        <begin position="753"/>
        <end position="783"/>
    </location>
</feature>
<gene>
    <name evidence="5" type="ORF">HMPREF3187_00844</name>
</gene>
<dbReference type="Pfam" id="PF09479">
    <property type="entry name" value="Flg_new"/>
    <property type="match status" value="1"/>
</dbReference>
<organism evidence="5 6">
    <name type="scientific">Aerococcus christensenii</name>
    <dbReference type="NCBI Taxonomy" id="87541"/>
    <lineage>
        <taxon>Bacteria</taxon>
        <taxon>Bacillati</taxon>
        <taxon>Bacillota</taxon>
        <taxon>Bacilli</taxon>
        <taxon>Lactobacillales</taxon>
        <taxon>Aerococcaceae</taxon>
        <taxon>Aerococcus</taxon>
    </lineage>
</organism>
<comment type="subcellular location">
    <subcellularLocation>
        <location evidence="1">Cell envelope</location>
    </subcellularLocation>
</comment>
<feature type="region of interest" description="Disordered" evidence="2">
    <location>
        <begin position="719"/>
        <end position="823"/>
    </location>
</feature>
<evidence type="ECO:0000256" key="2">
    <source>
        <dbReference type="SAM" id="MobiDB-lite"/>
    </source>
</evidence>
<dbReference type="Gene3D" id="2.60.40.10">
    <property type="entry name" value="Immunoglobulins"/>
    <property type="match status" value="1"/>
</dbReference>
<feature type="compositionally biased region" description="Low complexity" evidence="2">
    <location>
        <begin position="787"/>
        <end position="808"/>
    </location>
</feature>
<protein>
    <submittedName>
        <fullName evidence="5">Repeat protein</fullName>
    </submittedName>
</protein>
<dbReference type="AlphaFoldDB" id="A0A133XZH2"/>